<dbReference type="GO" id="GO:0006354">
    <property type="term" value="P:DNA-templated transcription elongation"/>
    <property type="evidence" value="ECO:0007669"/>
    <property type="project" value="TreeGrafter"/>
</dbReference>
<accession>A0A538T378</accession>
<reference evidence="4 5" key="1">
    <citation type="journal article" date="2019" name="Nat. Microbiol.">
        <title>Mediterranean grassland soil C-N compound turnover is dependent on rainfall and depth, and is mediated by genomically divergent microorganisms.</title>
        <authorList>
            <person name="Diamond S."/>
            <person name="Andeer P.F."/>
            <person name="Li Z."/>
            <person name="Crits-Christoph A."/>
            <person name="Burstein D."/>
            <person name="Anantharaman K."/>
            <person name="Lane K.R."/>
            <person name="Thomas B.C."/>
            <person name="Pan C."/>
            <person name="Northen T.R."/>
            <person name="Banfield J.F."/>
        </authorList>
    </citation>
    <scope>NUCLEOTIDE SEQUENCE [LARGE SCALE GENOMIC DNA]</scope>
    <source>
        <strain evidence="4">WS_2</strain>
    </source>
</reference>
<dbReference type="SUPFAM" id="SSF54534">
    <property type="entry name" value="FKBP-like"/>
    <property type="match status" value="1"/>
</dbReference>
<dbReference type="AlphaFoldDB" id="A0A538T378"/>
<dbReference type="InterPro" id="IPR018151">
    <property type="entry name" value="TF_GreA/GreB_CS"/>
</dbReference>
<feature type="coiled-coil region" evidence="1">
    <location>
        <begin position="61"/>
        <end position="88"/>
    </location>
</feature>
<dbReference type="PROSITE" id="PS00830">
    <property type="entry name" value="GREAB_2"/>
    <property type="match status" value="1"/>
</dbReference>
<dbReference type="EMBL" id="VBOS01000091">
    <property type="protein sequence ID" value="TMQ58091.1"/>
    <property type="molecule type" value="Genomic_DNA"/>
</dbReference>
<feature type="compositionally biased region" description="Basic and acidic residues" evidence="2">
    <location>
        <begin position="1"/>
        <end position="10"/>
    </location>
</feature>
<organism evidence="4 5">
    <name type="scientific">Eiseniibacteriota bacterium</name>
    <dbReference type="NCBI Taxonomy" id="2212470"/>
    <lineage>
        <taxon>Bacteria</taxon>
        <taxon>Candidatus Eiseniibacteriota</taxon>
    </lineage>
</organism>
<dbReference type="Pfam" id="PF01272">
    <property type="entry name" value="GreA_GreB"/>
    <property type="match status" value="1"/>
</dbReference>
<dbReference type="InterPro" id="IPR036953">
    <property type="entry name" value="GreA/GreB_C_sf"/>
</dbReference>
<sequence length="170" mass="18688">MSKAFTRESDADPEDNVLAGRELPLPPGSKNYMTPAGVRQLLGRLARLGEMRAEATHIAGAAERRRKLDEIDREIRLLSDRLKIAEVVDPAAQSGDHVRFGATVTVSENETQHRYCIVGVDEAEPARGKVSWLSPIAKALLNARVGDVVTLHSPRGDRELEVVRITYEPG</sequence>
<keyword evidence="4" id="KW-0251">Elongation factor</keyword>
<keyword evidence="4" id="KW-0648">Protein biosynthesis</keyword>
<evidence type="ECO:0000256" key="1">
    <source>
        <dbReference type="SAM" id="Coils"/>
    </source>
</evidence>
<dbReference type="Proteomes" id="UP000317716">
    <property type="component" value="Unassembled WGS sequence"/>
</dbReference>
<gene>
    <name evidence="4" type="ORF">E6K72_03005</name>
</gene>
<comment type="caution">
    <text evidence="4">The sequence shown here is derived from an EMBL/GenBank/DDBJ whole genome shotgun (WGS) entry which is preliminary data.</text>
</comment>
<dbReference type="PANTHER" id="PTHR30437">
    <property type="entry name" value="TRANSCRIPTION ELONGATION FACTOR GREA"/>
    <property type="match status" value="1"/>
</dbReference>
<keyword evidence="1" id="KW-0175">Coiled coil</keyword>
<dbReference type="GO" id="GO:0070063">
    <property type="term" value="F:RNA polymerase binding"/>
    <property type="evidence" value="ECO:0007669"/>
    <property type="project" value="InterPro"/>
</dbReference>
<dbReference type="GO" id="GO:0003746">
    <property type="term" value="F:translation elongation factor activity"/>
    <property type="evidence" value="ECO:0007669"/>
    <property type="project" value="UniProtKB-KW"/>
</dbReference>
<dbReference type="InterPro" id="IPR023459">
    <property type="entry name" value="Tscrpt_elong_fac_GreA/B_fam"/>
</dbReference>
<dbReference type="GO" id="GO:0032784">
    <property type="term" value="P:regulation of DNA-templated transcription elongation"/>
    <property type="evidence" value="ECO:0007669"/>
    <property type="project" value="InterPro"/>
</dbReference>
<feature type="domain" description="Transcription elongation factor GreA/GreB C-terminal" evidence="3">
    <location>
        <begin position="94"/>
        <end position="167"/>
    </location>
</feature>
<dbReference type="GO" id="GO:0003677">
    <property type="term" value="F:DNA binding"/>
    <property type="evidence" value="ECO:0007669"/>
    <property type="project" value="InterPro"/>
</dbReference>
<evidence type="ECO:0000313" key="4">
    <source>
        <dbReference type="EMBL" id="TMQ58091.1"/>
    </source>
</evidence>
<name>A0A538T378_UNCEI</name>
<evidence type="ECO:0000259" key="3">
    <source>
        <dbReference type="Pfam" id="PF01272"/>
    </source>
</evidence>
<proteinExistence type="predicted"/>
<feature type="region of interest" description="Disordered" evidence="2">
    <location>
        <begin position="1"/>
        <end position="34"/>
    </location>
</feature>
<evidence type="ECO:0000313" key="5">
    <source>
        <dbReference type="Proteomes" id="UP000317716"/>
    </source>
</evidence>
<dbReference type="InterPro" id="IPR001437">
    <property type="entry name" value="Tscrpt_elong_fac_GreA/B_C"/>
</dbReference>
<dbReference type="Gene3D" id="3.10.50.30">
    <property type="entry name" value="Transcription elongation factor, GreA/GreB, C-terminal domain"/>
    <property type="match status" value="1"/>
</dbReference>
<dbReference type="FunFam" id="3.10.50.30:FF:000001">
    <property type="entry name" value="Transcription elongation factor GreA"/>
    <property type="match status" value="1"/>
</dbReference>
<dbReference type="PANTHER" id="PTHR30437:SF6">
    <property type="entry name" value="TRANSCRIPTION ELONGATION FACTOR GREB"/>
    <property type="match status" value="1"/>
</dbReference>
<evidence type="ECO:0000256" key="2">
    <source>
        <dbReference type="SAM" id="MobiDB-lite"/>
    </source>
</evidence>
<protein>
    <submittedName>
        <fullName evidence="4">Transcription elongation factor GreB</fullName>
    </submittedName>
</protein>